<dbReference type="EMBL" id="JACJJQ010000007">
    <property type="protein sequence ID" value="MBM6753633.1"/>
    <property type="molecule type" value="Genomic_DNA"/>
</dbReference>
<reference evidence="1 2" key="1">
    <citation type="journal article" date="2021" name="Sci. Rep.">
        <title>The distribution of antibiotic resistance genes in chicken gut microbiota commensals.</title>
        <authorList>
            <person name="Juricova H."/>
            <person name="Matiasovicova J."/>
            <person name="Kubasova T."/>
            <person name="Cejkova D."/>
            <person name="Rychlik I."/>
        </authorList>
    </citation>
    <scope>NUCLEOTIDE SEQUENCE [LARGE SCALE GENOMIC DNA]</scope>
    <source>
        <strain evidence="1 2">An810</strain>
    </source>
</reference>
<keyword evidence="2" id="KW-1185">Reference proteome</keyword>
<evidence type="ECO:0000313" key="1">
    <source>
        <dbReference type="EMBL" id="MBM6753633.1"/>
    </source>
</evidence>
<evidence type="ECO:0000313" key="2">
    <source>
        <dbReference type="Proteomes" id="UP000776629"/>
    </source>
</evidence>
<protein>
    <submittedName>
        <fullName evidence="1">Uncharacterized protein</fullName>
    </submittedName>
</protein>
<name>A0ABS2EMK3_9LACO</name>
<sequence>MRQCHFLGDYFEIKRQLKHNLVDLKYRHHKRVPRATKSFSELSRLIRALPVTPIQSNRSYSNVYLADQNSCLTPVIHGKIHQ</sequence>
<organism evidence="1 2">
    <name type="scientific">Limosilactobacillus alvi</name>
    <dbReference type="NCBI Taxonomy" id="990412"/>
    <lineage>
        <taxon>Bacteria</taxon>
        <taxon>Bacillati</taxon>
        <taxon>Bacillota</taxon>
        <taxon>Bacilli</taxon>
        <taxon>Lactobacillales</taxon>
        <taxon>Lactobacillaceae</taxon>
        <taxon>Limosilactobacillus</taxon>
    </lineage>
</organism>
<comment type="caution">
    <text evidence="1">The sequence shown here is derived from an EMBL/GenBank/DDBJ whole genome shotgun (WGS) entry which is preliminary data.</text>
</comment>
<proteinExistence type="predicted"/>
<dbReference type="Proteomes" id="UP000776629">
    <property type="component" value="Unassembled WGS sequence"/>
</dbReference>
<gene>
    <name evidence="1" type="ORF">H5993_02475</name>
</gene>
<dbReference type="RefSeq" id="WP_204776080.1">
    <property type="nucleotide sequence ID" value="NZ_JACJJQ010000007.1"/>
</dbReference>
<accession>A0ABS2EMK3</accession>